<dbReference type="EMBL" id="FQZV01000008">
    <property type="protein sequence ID" value="SHI83908.1"/>
    <property type="molecule type" value="Genomic_DNA"/>
</dbReference>
<dbReference type="SUPFAM" id="SSF82549">
    <property type="entry name" value="DAK1/DegV-like"/>
    <property type="match status" value="1"/>
</dbReference>
<protein>
    <submittedName>
        <fullName evidence="2">EDD domain protein, DegV family</fullName>
    </submittedName>
</protein>
<evidence type="ECO:0000313" key="2">
    <source>
        <dbReference type="EMBL" id="SHI83908.1"/>
    </source>
</evidence>
<dbReference type="Proteomes" id="UP000184536">
    <property type="component" value="Unassembled WGS sequence"/>
</dbReference>
<dbReference type="GO" id="GO:0008289">
    <property type="term" value="F:lipid binding"/>
    <property type="evidence" value="ECO:0007669"/>
    <property type="project" value="UniProtKB-KW"/>
</dbReference>
<proteinExistence type="predicted"/>
<organism evidence="2 3">
    <name type="scientific">Geosporobacter subterraneus DSM 17957</name>
    <dbReference type="NCBI Taxonomy" id="1121919"/>
    <lineage>
        <taxon>Bacteria</taxon>
        <taxon>Bacillati</taxon>
        <taxon>Bacillota</taxon>
        <taxon>Clostridia</taxon>
        <taxon>Peptostreptococcales</taxon>
        <taxon>Thermotaleaceae</taxon>
        <taxon>Geosporobacter</taxon>
    </lineage>
</organism>
<accession>A0A1M6EF34</accession>
<keyword evidence="1" id="KW-0446">Lipid-binding</keyword>
<dbReference type="OrthoDB" id="9780216at2"/>
<gene>
    <name evidence="2" type="ORF">SAMN02745975_00722</name>
</gene>
<dbReference type="RefSeq" id="WP_110940006.1">
    <property type="nucleotide sequence ID" value="NZ_FQZV01000008.1"/>
</dbReference>
<dbReference type="NCBIfam" id="TIGR00762">
    <property type="entry name" value="DegV"/>
    <property type="match status" value="1"/>
</dbReference>
<dbReference type="PANTHER" id="PTHR33434:SF2">
    <property type="entry name" value="FATTY ACID-BINDING PROTEIN TM_1468"/>
    <property type="match status" value="1"/>
</dbReference>
<dbReference type="Gene3D" id="3.40.50.10170">
    <property type="match status" value="1"/>
</dbReference>
<reference evidence="3" key="1">
    <citation type="submission" date="2016-11" db="EMBL/GenBank/DDBJ databases">
        <authorList>
            <person name="Varghese N."/>
            <person name="Submissions S."/>
        </authorList>
    </citation>
    <scope>NUCLEOTIDE SEQUENCE [LARGE SCALE GENOMIC DNA]</scope>
    <source>
        <strain evidence="3">DSM 17957</strain>
    </source>
</reference>
<dbReference type="STRING" id="1121919.SAMN02745975_00722"/>
<sequence length="160" mass="17786">MAVKILTDSTSYLKEQIREELDIRMVSLNIAFEDESIREMDIDNDSFYSKMALKGIPTSSQPAVGELYDAMLKVVEKGDDLCCIFLSSEMSGTLATGELVKEMILEKHPEARIEIIDSRSNCMQLGFAVISAARAAKEGKAIEAVNRKGYGLTKKLSFMF</sequence>
<evidence type="ECO:0000313" key="3">
    <source>
        <dbReference type="Proteomes" id="UP000184536"/>
    </source>
</evidence>
<name>A0A1M6EF34_9FIRM</name>
<dbReference type="PANTHER" id="PTHR33434">
    <property type="entry name" value="DEGV DOMAIN-CONTAINING PROTEIN DR_1986-RELATED"/>
    <property type="match status" value="1"/>
</dbReference>
<dbReference type="PROSITE" id="PS51482">
    <property type="entry name" value="DEGV"/>
    <property type="match status" value="1"/>
</dbReference>
<dbReference type="AlphaFoldDB" id="A0A1M6EF34"/>
<dbReference type="Pfam" id="PF02645">
    <property type="entry name" value="DegV"/>
    <property type="match status" value="1"/>
</dbReference>
<evidence type="ECO:0000256" key="1">
    <source>
        <dbReference type="ARBA" id="ARBA00023121"/>
    </source>
</evidence>
<dbReference type="InterPro" id="IPR003797">
    <property type="entry name" value="DegV"/>
</dbReference>
<dbReference type="InterPro" id="IPR050270">
    <property type="entry name" value="DegV_domain_contain"/>
</dbReference>
<keyword evidence="3" id="KW-1185">Reference proteome</keyword>